<proteinExistence type="predicted"/>
<organism evidence="1 2">
    <name type="scientific">Armillaria luteobubalina</name>
    <dbReference type="NCBI Taxonomy" id="153913"/>
    <lineage>
        <taxon>Eukaryota</taxon>
        <taxon>Fungi</taxon>
        <taxon>Dikarya</taxon>
        <taxon>Basidiomycota</taxon>
        <taxon>Agaricomycotina</taxon>
        <taxon>Agaricomycetes</taxon>
        <taxon>Agaricomycetidae</taxon>
        <taxon>Agaricales</taxon>
        <taxon>Marasmiineae</taxon>
        <taxon>Physalacriaceae</taxon>
        <taxon>Armillaria</taxon>
    </lineage>
</organism>
<dbReference type="EMBL" id="JAUEPU010000151">
    <property type="protein sequence ID" value="KAK0475355.1"/>
    <property type="molecule type" value="Genomic_DNA"/>
</dbReference>
<dbReference type="AlphaFoldDB" id="A0AA39P147"/>
<reference evidence="1" key="1">
    <citation type="submission" date="2023-06" db="EMBL/GenBank/DDBJ databases">
        <authorList>
            <consortium name="Lawrence Berkeley National Laboratory"/>
            <person name="Ahrendt S."/>
            <person name="Sahu N."/>
            <person name="Indic B."/>
            <person name="Wong-Bajracharya J."/>
            <person name="Merenyi Z."/>
            <person name="Ke H.-M."/>
            <person name="Monk M."/>
            <person name="Kocsube S."/>
            <person name="Drula E."/>
            <person name="Lipzen A."/>
            <person name="Balint B."/>
            <person name="Henrissat B."/>
            <person name="Andreopoulos B."/>
            <person name="Martin F.M."/>
            <person name="Harder C.B."/>
            <person name="Rigling D."/>
            <person name="Ford K.L."/>
            <person name="Foster G.D."/>
            <person name="Pangilinan J."/>
            <person name="Papanicolaou A."/>
            <person name="Barry K."/>
            <person name="LaButti K."/>
            <person name="Viragh M."/>
            <person name="Koriabine M."/>
            <person name="Yan M."/>
            <person name="Riley R."/>
            <person name="Champramary S."/>
            <person name="Plett K.L."/>
            <person name="Tsai I.J."/>
            <person name="Slot J."/>
            <person name="Sipos G."/>
            <person name="Plett J."/>
            <person name="Nagy L.G."/>
            <person name="Grigoriev I.V."/>
        </authorList>
    </citation>
    <scope>NUCLEOTIDE SEQUENCE</scope>
    <source>
        <strain evidence="1">HWK02</strain>
    </source>
</reference>
<dbReference type="Proteomes" id="UP001175228">
    <property type="component" value="Unassembled WGS sequence"/>
</dbReference>
<protein>
    <submittedName>
        <fullName evidence="1">Uncharacterized protein</fullName>
    </submittedName>
</protein>
<name>A0AA39P147_9AGAR</name>
<evidence type="ECO:0000313" key="1">
    <source>
        <dbReference type="EMBL" id="KAK0475355.1"/>
    </source>
</evidence>
<evidence type="ECO:0000313" key="2">
    <source>
        <dbReference type="Proteomes" id="UP001175228"/>
    </source>
</evidence>
<sequence length="157" mass="18036">MLKRWVTEEQNQLFCDRRAAYNLAQLKNRIGAYVKSAIDEFFSIWPLPEMQEDILGDTPEAIAKHAIQNEVYQTRKNQIRSKFHNEHHKGAKTAVTNSVSSPAMLTKKKKMQYNLKPVCRIQSIQIYSQRYFQTHVRPYVTTVLAKAGVATANVPAV</sequence>
<comment type="caution">
    <text evidence="1">The sequence shown here is derived from an EMBL/GenBank/DDBJ whole genome shotgun (WGS) entry which is preliminary data.</text>
</comment>
<gene>
    <name evidence="1" type="ORF">EDD18DRAFT_1367120</name>
</gene>
<accession>A0AA39P147</accession>
<keyword evidence="2" id="KW-1185">Reference proteome</keyword>